<protein>
    <submittedName>
        <fullName evidence="2">Alkylhydroperoxidase like protein</fullName>
    </submittedName>
</protein>
<feature type="domain" description="Carboxymuconolactone decarboxylase-like" evidence="1">
    <location>
        <begin position="13"/>
        <end position="95"/>
    </location>
</feature>
<keyword evidence="2" id="KW-0575">Peroxidase</keyword>
<dbReference type="InterPro" id="IPR029032">
    <property type="entry name" value="AhpD-like"/>
</dbReference>
<dbReference type="PANTHER" id="PTHR34846">
    <property type="entry name" value="4-CARBOXYMUCONOLACTONE DECARBOXYLASE FAMILY PROTEIN (AFU_ORTHOLOGUE AFUA_6G11590)"/>
    <property type="match status" value="1"/>
</dbReference>
<reference evidence="3" key="1">
    <citation type="submission" date="2014-08" db="EMBL/GenBank/DDBJ databases">
        <authorList>
            <person name="Edwards T."/>
        </authorList>
    </citation>
    <scope>NUCLEOTIDE SEQUENCE [LARGE SCALE GENOMIC DNA]</scope>
</reference>
<dbReference type="GO" id="GO:0051920">
    <property type="term" value="F:peroxiredoxin activity"/>
    <property type="evidence" value="ECO:0007669"/>
    <property type="project" value="InterPro"/>
</dbReference>
<dbReference type="Pfam" id="PF02627">
    <property type="entry name" value="CMD"/>
    <property type="match status" value="1"/>
</dbReference>
<dbReference type="SUPFAM" id="SSF69118">
    <property type="entry name" value="AhpD-like"/>
    <property type="match status" value="1"/>
</dbReference>
<evidence type="ECO:0000313" key="3">
    <source>
        <dbReference type="Proteomes" id="UP000182888"/>
    </source>
</evidence>
<accession>A0A0K2VR66</accession>
<name>A0A0K2VR66_MESPL</name>
<dbReference type="EMBL" id="CCND01000006">
    <property type="protein sequence ID" value="CDX51689.1"/>
    <property type="molecule type" value="Genomic_DNA"/>
</dbReference>
<dbReference type="NCBIfam" id="TIGR00778">
    <property type="entry name" value="ahpD_dom"/>
    <property type="match status" value="1"/>
</dbReference>
<organism evidence="2 3">
    <name type="scientific">Mesorhizobium plurifarium</name>
    <dbReference type="NCBI Taxonomy" id="69974"/>
    <lineage>
        <taxon>Bacteria</taxon>
        <taxon>Pseudomonadati</taxon>
        <taxon>Pseudomonadota</taxon>
        <taxon>Alphaproteobacteria</taxon>
        <taxon>Hyphomicrobiales</taxon>
        <taxon>Phyllobacteriaceae</taxon>
        <taxon>Mesorhizobium</taxon>
    </lineage>
</organism>
<dbReference type="Proteomes" id="UP000182888">
    <property type="component" value="Unassembled WGS sequence"/>
</dbReference>
<dbReference type="PANTHER" id="PTHR34846:SF7">
    <property type="entry name" value="BLL7811 PROTEIN"/>
    <property type="match status" value="1"/>
</dbReference>
<evidence type="ECO:0000259" key="1">
    <source>
        <dbReference type="Pfam" id="PF02627"/>
    </source>
</evidence>
<dbReference type="InterPro" id="IPR004675">
    <property type="entry name" value="AhpD_core"/>
</dbReference>
<dbReference type="InterPro" id="IPR003779">
    <property type="entry name" value="CMD-like"/>
</dbReference>
<dbReference type="Gene3D" id="1.20.1290.10">
    <property type="entry name" value="AhpD-like"/>
    <property type="match status" value="1"/>
</dbReference>
<proteinExistence type="predicted"/>
<dbReference type="AlphaFoldDB" id="A0A0K2VR66"/>
<sequence>MEARLKNPVMLIPGALQALLALDKSTEAGDVPYVTRKLIHLRASQINACAVCVDMHARELKKAGEKDERIFAVSAWRETPYFTDAERAALALAEAATRLADRSDAVPDDVWDEAARHYDDKALAALVIQIALINAFNRLNATTRQPVGAWG</sequence>
<evidence type="ECO:0000313" key="2">
    <source>
        <dbReference type="EMBL" id="CDX51689.1"/>
    </source>
</evidence>
<gene>
    <name evidence="2" type="ORF">MPL1032_140034</name>
</gene>
<keyword evidence="2" id="KW-0560">Oxidoreductase</keyword>